<sequence length="114" mass="13617">MILFSLSKQKRLLKSTDFNRVFSNHYRVSNKKFSILGSLNKFSYPRLGCSISRKKIKLSNKRNNIKRLIRESFRLIQDKLIPMDFVVVINQKNIHCQSNHDLTKTLKNLWIRYC</sequence>
<dbReference type="EMBL" id="OZ060371">
    <property type="protein sequence ID" value="CAL4041992.1"/>
    <property type="molecule type" value="Genomic_DNA"/>
</dbReference>
<dbReference type="AlphaFoldDB" id="A0AAT9IGA3"/>
<keyword evidence="4 6" id="KW-0378">Hydrolase</keyword>
<keyword evidence="2 6" id="KW-0540">Nuclease</keyword>
<evidence type="ECO:0000256" key="2">
    <source>
        <dbReference type="ARBA" id="ARBA00022722"/>
    </source>
</evidence>
<dbReference type="RefSeq" id="WP_367681002.1">
    <property type="nucleotide sequence ID" value="NZ_OZ060371.1"/>
</dbReference>
<keyword evidence="3 6" id="KW-0255">Endonuclease</keyword>
<comment type="catalytic activity">
    <reaction evidence="6">
        <text>Endonucleolytic cleavage of RNA, removing 5'-extranucleotides from tRNA precursor.</text>
        <dbReference type="EC" id="3.1.26.5"/>
    </reaction>
</comment>
<comment type="function">
    <text evidence="6">RNaseP catalyzes the removal of the 5'-leader sequence from pre-tRNA to produce the mature 5'-terminus. It can also cleave other RNA substrates such as 4.5S RNA. The protein component plays an auxiliary but essential role in vivo by binding to the 5'-leader sequence and broadening the substrate specificity of the ribozyme.</text>
</comment>
<dbReference type="HAMAP" id="MF_00227">
    <property type="entry name" value="RNase_P"/>
    <property type="match status" value="1"/>
</dbReference>
<dbReference type="GO" id="GO:0042781">
    <property type="term" value="F:3'-tRNA processing endoribonuclease activity"/>
    <property type="evidence" value="ECO:0007669"/>
    <property type="project" value="TreeGrafter"/>
</dbReference>
<dbReference type="InterPro" id="IPR020568">
    <property type="entry name" value="Ribosomal_Su5_D2-typ_SF"/>
</dbReference>
<organism evidence="8">
    <name type="scientific">Buchnera aphidicola</name>
    <name type="common">Anoecia corni</name>
    <dbReference type="NCBI Taxonomy" id="2994477"/>
    <lineage>
        <taxon>Bacteria</taxon>
        <taxon>Pseudomonadati</taxon>
        <taxon>Pseudomonadota</taxon>
        <taxon>Gammaproteobacteria</taxon>
        <taxon>Enterobacterales</taxon>
        <taxon>Erwiniaceae</taxon>
        <taxon>Buchnera</taxon>
    </lineage>
</organism>
<evidence type="ECO:0000313" key="8">
    <source>
        <dbReference type="EMBL" id="CAL4041992.1"/>
    </source>
</evidence>
<dbReference type="PANTHER" id="PTHR33992:SF1">
    <property type="entry name" value="RIBONUCLEASE P PROTEIN COMPONENT"/>
    <property type="match status" value="1"/>
</dbReference>
<keyword evidence="5 6" id="KW-0694">RNA-binding</keyword>
<dbReference type="GO" id="GO:0004526">
    <property type="term" value="F:ribonuclease P activity"/>
    <property type="evidence" value="ECO:0007669"/>
    <property type="project" value="UniProtKB-UniRule"/>
</dbReference>
<evidence type="ECO:0000256" key="5">
    <source>
        <dbReference type="ARBA" id="ARBA00022884"/>
    </source>
</evidence>
<proteinExistence type="inferred from homology"/>
<dbReference type="NCBIfam" id="TIGR00188">
    <property type="entry name" value="rnpA"/>
    <property type="match status" value="1"/>
</dbReference>
<dbReference type="GO" id="GO:0030677">
    <property type="term" value="C:ribonuclease P complex"/>
    <property type="evidence" value="ECO:0007669"/>
    <property type="project" value="TreeGrafter"/>
</dbReference>
<comment type="similarity">
    <text evidence="6">Belongs to the RnpA family.</text>
</comment>
<evidence type="ECO:0000256" key="7">
    <source>
        <dbReference type="NCBIfam" id="TIGR00188"/>
    </source>
</evidence>
<dbReference type="Gene3D" id="3.30.230.10">
    <property type="match status" value="1"/>
</dbReference>
<dbReference type="InterPro" id="IPR014721">
    <property type="entry name" value="Ribsml_uS5_D2-typ_fold_subgr"/>
</dbReference>
<evidence type="ECO:0000256" key="6">
    <source>
        <dbReference type="HAMAP-Rule" id="MF_00227"/>
    </source>
</evidence>
<name>A0AAT9IGA3_9GAMM</name>
<dbReference type="GO" id="GO:0000049">
    <property type="term" value="F:tRNA binding"/>
    <property type="evidence" value="ECO:0007669"/>
    <property type="project" value="UniProtKB-UniRule"/>
</dbReference>
<evidence type="ECO:0000256" key="3">
    <source>
        <dbReference type="ARBA" id="ARBA00022759"/>
    </source>
</evidence>
<keyword evidence="1 6" id="KW-0819">tRNA processing</keyword>
<evidence type="ECO:0000256" key="1">
    <source>
        <dbReference type="ARBA" id="ARBA00022694"/>
    </source>
</evidence>
<dbReference type="EC" id="3.1.26.5" evidence="6 7"/>
<dbReference type="GO" id="GO:0001682">
    <property type="term" value="P:tRNA 5'-leader removal"/>
    <property type="evidence" value="ECO:0007669"/>
    <property type="project" value="UniProtKB-UniRule"/>
</dbReference>
<dbReference type="InterPro" id="IPR000100">
    <property type="entry name" value="RNase_P"/>
</dbReference>
<dbReference type="Pfam" id="PF00825">
    <property type="entry name" value="Ribonuclease_P"/>
    <property type="match status" value="1"/>
</dbReference>
<reference evidence="8" key="1">
    <citation type="submission" date="2024-06" db="EMBL/GenBank/DDBJ databases">
        <authorList>
            <person name="Manzano-Marin A."/>
            <person name="Manzano-Marin A."/>
            <person name="Alejandro Manzano Marin A."/>
        </authorList>
    </citation>
    <scope>NUCLEOTIDE SEQUENCE</scope>
    <source>
        <strain evidence="8">Ancorni-2928</strain>
    </source>
</reference>
<dbReference type="SUPFAM" id="SSF54211">
    <property type="entry name" value="Ribosomal protein S5 domain 2-like"/>
    <property type="match status" value="1"/>
</dbReference>
<protein>
    <recommendedName>
        <fullName evidence="6 7">Ribonuclease P protein component</fullName>
        <shortName evidence="6">RNase P protein</shortName>
        <shortName evidence="6">RNaseP protein</shortName>
        <ecNumber evidence="6 7">3.1.26.5</ecNumber>
    </recommendedName>
    <alternativeName>
        <fullName evidence="6">Protein C5</fullName>
    </alternativeName>
</protein>
<evidence type="ECO:0000256" key="4">
    <source>
        <dbReference type="ARBA" id="ARBA00022801"/>
    </source>
</evidence>
<comment type="subunit">
    <text evidence="6">Consists of a catalytic RNA component (M1 or rnpB) and a protein subunit.</text>
</comment>
<accession>A0AAT9IGA3</accession>
<dbReference type="PANTHER" id="PTHR33992">
    <property type="entry name" value="RIBONUCLEASE P PROTEIN COMPONENT"/>
    <property type="match status" value="1"/>
</dbReference>
<gene>
    <name evidence="6 8" type="primary">rnpA</name>
    <name evidence="8" type="ORF">BUANCORI2928_013</name>
</gene>